<evidence type="ECO:0000313" key="2">
    <source>
        <dbReference type="EMBL" id="KXA92736.1"/>
    </source>
</evidence>
<keyword evidence="1" id="KW-1133">Transmembrane helix</keyword>
<keyword evidence="3" id="KW-1185">Reference proteome</keyword>
<organism evidence="2 3">
    <name type="scientific">candidate division MSBL1 archaeon SCGC-AAA259E22</name>
    <dbReference type="NCBI Taxonomy" id="1698265"/>
    <lineage>
        <taxon>Archaea</taxon>
        <taxon>Methanobacteriati</taxon>
        <taxon>Methanobacteriota</taxon>
        <taxon>candidate division MSBL1</taxon>
    </lineage>
</organism>
<reference evidence="2 3" key="1">
    <citation type="journal article" date="2016" name="Sci. Rep.">
        <title>Metabolic traits of an uncultured archaeal lineage -MSBL1- from brine pools of the Red Sea.</title>
        <authorList>
            <person name="Mwirichia R."/>
            <person name="Alam I."/>
            <person name="Rashid M."/>
            <person name="Vinu M."/>
            <person name="Ba-Alawi W."/>
            <person name="Anthony Kamau A."/>
            <person name="Kamanda Ngugi D."/>
            <person name="Goker M."/>
            <person name="Klenk H.P."/>
            <person name="Bajic V."/>
            <person name="Stingl U."/>
        </authorList>
    </citation>
    <scope>NUCLEOTIDE SEQUENCE [LARGE SCALE GENOMIC DNA]</scope>
    <source>
        <strain evidence="2">SCGC-AAA259E22</strain>
    </source>
</reference>
<gene>
    <name evidence="2" type="ORF">AKJ66_03650</name>
</gene>
<protein>
    <submittedName>
        <fullName evidence="2">Uncharacterized protein</fullName>
    </submittedName>
</protein>
<dbReference type="Proteomes" id="UP000070657">
    <property type="component" value="Unassembled WGS sequence"/>
</dbReference>
<proteinExistence type="predicted"/>
<evidence type="ECO:0000313" key="3">
    <source>
        <dbReference type="Proteomes" id="UP000070657"/>
    </source>
</evidence>
<sequence>MKEKGQLMGVPIKLVIALVIGVMCLGVLTKFVGTANRTMLRDMKVNFDISGNNLEVNVYDAQSQDPLNGATISVKYPGGTLAHTLDSDSNTYTFSVPTNDVTTIAKVRVTHNGYIPWEGEAALSG</sequence>
<dbReference type="EMBL" id="LHXP01000049">
    <property type="protein sequence ID" value="KXA92736.1"/>
    <property type="molecule type" value="Genomic_DNA"/>
</dbReference>
<evidence type="ECO:0000256" key="1">
    <source>
        <dbReference type="SAM" id="Phobius"/>
    </source>
</evidence>
<comment type="caution">
    <text evidence="2">The sequence shown here is derived from an EMBL/GenBank/DDBJ whole genome shotgun (WGS) entry which is preliminary data.</text>
</comment>
<accession>A0A133UF56</accession>
<feature type="transmembrane region" description="Helical" evidence="1">
    <location>
        <begin position="12"/>
        <end position="33"/>
    </location>
</feature>
<keyword evidence="1" id="KW-0812">Transmembrane</keyword>
<dbReference type="AlphaFoldDB" id="A0A133UF56"/>
<keyword evidence="1" id="KW-0472">Membrane</keyword>
<name>A0A133UF56_9EURY</name>